<protein>
    <submittedName>
        <fullName evidence="4">Putative hydroxypyruvate isomerase protein</fullName>
    </submittedName>
</protein>
<dbReference type="InterPro" id="IPR026040">
    <property type="entry name" value="HyI-like"/>
</dbReference>
<evidence type="ECO:0000259" key="3">
    <source>
        <dbReference type="Pfam" id="PF01261"/>
    </source>
</evidence>
<dbReference type="InterPro" id="IPR036237">
    <property type="entry name" value="Xyl_isomerase-like_sf"/>
</dbReference>
<keyword evidence="1 2" id="KW-0413">Isomerase</keyword>
<dbReference type="InterPro" id="IPR013022">
    <property type="entry name" value="Xyl_isomerase-like_TIM-brl"/>
</dbReference>
<dbReference type="eggNOG" id="COG3622">
    <property type="taxonomic scope" value="Bacteria"/>
</dbReference>
<accession>A8I9D4</accession>
<dbReference type="Proteomes" id="UP000000270">
    <property type="component" value="Chromosome"/>
</dbReference>
<evidence type="ECO:0000256" key="1">
    <source>
        <dbReference type="ARBA" id="ARBA00023235"/>
    </source>
</evidence>
<dbReference type="AlphaFoldDB" id="A8I9D4"/>
<name>A8I9D4_AZOC5</name>
<reference evidence="5" key="2">
    <citation type="submission" date="2007-04" db="EMBL/GenBank/DDBJ databases">
        <title>Complete genome sequence of the nitrogen-fixing bacterium Azorhizobium caulinodans ORS571.</title>
        <authorList>
            <person name="Lee K.B."/>
            <person name="Backer P.D."/>
            <person name="Aono T."/>
            <person name="Liu C.T."/>
            <person name="Suzuki S."/>
            <person name="Suzuki T."/>
            <person name="Kaneko T."/>
            <person name="Yamada M."/>
            <person name="Tabata S."/>
            <person name="Kupfer D.M."/>
            <person name="Najar F.Z."/>
            <person name="Wiley G.B."/>
            <person name="Roe B."/>
            <person name="Binnewies T."/>
            <person name="Ussery D."/>
            <person name="Vereecke D."/>
            <person name="Gevers D."/>
            <person name="Holsters M."/>
            <person name="Oyaizu H."/>
        </authorList>
    </citation>
    <scope>NUCLEOTIDE SEQUENCE [LARGE SCALE GENOMIC DNA]</scope>
    <source>
        <strain evidence="5">ATCC 43989 / DSM 5975 / JCM 20966 / LMG 6465 / NBRC 14845 / NCIMB 13405 / ORS 571</strain>
    </source>
</reference>
<reference evidence="4 5" key="5">
    <citation type="journal article" date="2010" name="Appl. Environ. Microbiol.">
        <title>phrR-like gene praR of Azorhizobium caulinodans ORS571 is essential for symbiosis with Sesbania rostrata and is involved in expression of reb genes.</title>
        <authorList>
            <person name="Akiba N."/>
            <person name="Aono T."/>
            <person name="Toyazaki H."/>
            <person name="Sato S."/>
            <person name="Oyaizu H."/>
        </authorList>
    </citation>
    <scope>NUCLEOTIDE SEQUENCE [LARGE SCALE GENOMIC DNA]</scope>
    <source>
        <strain evidence="5">ATCC 43989 / DSM 5975 / JCM 20966 / LMG 6465 / NBRC 14845 / NCIMB 13405 / ORS 571</strain>
    </source>
</reference>
<dbReference type="STRING" id="438753.AZC_2776"/>
<dbReference type="Pfam" id="PF01261">
    <property type="entry name" value="AP_endonuc_2"/>
    <property type="match status" value="1"/>
</dbReference>
<dbReference type="GO" id="GO:0008903">
    <property type="term" value="F:hydroxypyruvate isomerase activity"/>
    <property type="evidence" value="ECO:0007669"/>
    <property type="project" value="TreeGrafter"/>
</dbReference>
<gene>
    <name evidence="4" type="ordered locus">AZC_2776</name>
</gene>
<dbReference type="HOGENOM" id="CLU_050006_1_2_5"/>
<dbReference type="RefSeq" id="WP_012171300.1">
    <property type="nucleotide sequence ID" value="NC_009937.1"/>
</dbReference>
<dbReference type="KEGG" id="azc:AZC_2776"/>
<dbReference type="Gene3D" id="3.20.20.150">
    <property type="entry name" value="Divalent-metal-dependent TIM barrel enzymes"/>
    <property type="match status" value="1"/>
</dbReference>
<reference evidence="4 5" key="3">
    <citation type="journal article" date="2008" name="BMC Genomics">
        <title>The genome of the versatile nitrogen fixer Azorhizobium caulinodans ORS571.</title>
        <authorList>
            <person name="Lee KB."/>
            <person name="Backer P.D."/>
            <person name="Aono T."/>
            <person name="Liu CT."/>
            <person name="Suzuki S."/>
            <person name="Suzuki T."/>
            <person name="Kaneko T."/>
            <person name="Yamada M."/>
            <person name="Tabata S."/>
            <person name="Kupfer D.M."/>
            <person name="Najar F.Z."/>
            <person name="Wiley G.B."/>
            <person name="Roe B."/>
            <person name="Binnewies T.T."/>
            <person name="Ussery D.W."/>
            <person name="D'Haeze W."/>
            <person name="Herder J.D."/>
            <person name="Gevers D."/>
            <person name="Vereecke D."/>
            <person name="Holsters M."/>
            <person name="Oyaizu H."/>
        </authorList>
    </citation>
    <scope>NUCLEOTIDE SEQUENCE [LARGE SCALE GENOMIC DNA]</scope>
    <source>
        <strain evidence="5">ATCC 43989 / DSM 5975 / JCM 20966 / LMG 6465 / NBRC 14845 / NCIMB 13405 / ORS 571</strain>
    </source>
</reference>
<evidence type="ECO:0000313" key="4">
    <source>
        <dbReference type="EMBL" id="BAF88774.1"/>
    </source>
</evidence>
<feature type="domain" description="Xylose isomerase-like TIM barrel" evidence="3">
    <location>
        <begin position="21"/>
        <end position="255"/>
    </location>
</feature>
<dbReference type="EMBL" id="AP009384">
    <property type="protein sequence ID" value="BAF88774.1"/>
    <property type="molecule type" value="Genomic_DNA"/>
</dbReference>
<organism evidence="4 5">
    <name type="scientific">Azorhizobium caulinodans (strain ATCC 43989 / DSM 5975 / JCM 20966 / LMG 6465 / NBRC 14845 / NCIMB 13405 / ORS 571)</name>
    <dbReference type="NCBI Taxonomy" id="438753"/>
    <lineage>
        <taxon>Bacteria</taxon>
        <taxon>Pseudomonadati</taxon>
        <taxon>Pseudomonadota</taxon>
        <taxon>Alphaproteobacteria</taxon>
        <taxon>Hyphomicrobiales</taxon>
        <taxon>Xanthobacteraceae</taxon>
        <taxon>Azorhizobium</taxon>
    </lineage>
</organism>
<sequence>MIRFAANLHSLFTELPFLDRFAPAAEAGFAAVEFTFPYDVPADRISERLQRHGLKAAMLHLPAGDWAAGDRGLACQAERFDEFRATLEQGVAYARTIGAGKLVMMAGLGSRQDPQAEASFRRAVAFAGERLEREGLCLLLKPLDPREIPGYFLTDFCHVADLVAELGVPHVKMLFDVYQRQLARGDVAMALRRRIKQIGHVQVAAVPDRGEPDDGELNYAYILRRLECLGYDGYIGCDYRPRGRSTLAGLGWMKPYLPRVRAIA</sequence>
<reference evidence="4 5" key="1">
    <citation type="journal article" date="2007" name="Appl. Environ. Microbiol.">
        <title>Rhizobial factors required for stem nodule maturation and maintenance in Sesbania rostrata-Azorhizobium caulinodans ORS571 symbiosis.</title>
        <authorList>
            <person name="Suzuki S."/>
            <person name="Aono T."/>
            <person name="Lee KB."/>
            <person name="Suzuki T."/>
            <person name="Liu CT."/>
            <person name="Miwa H."/>
            <person name="Wakao S."/>
            <person name="Iki T."/>
            <person name="Oyaizu H."/>
        </authorList>
    </citation>
    <scope>NUCLEOTIDE SEQUENCE [LARGE SCALE GENOMIC DNA]</scope>
    <source>
        <strain evidence="5">ATCC 43989 / DSM 5975 / JCM 20966 / LMG 6465 / NBRC 14845 / NCIMB 13405 / ORS 571</strain>
    </source>
</reference>
<comment type="similarity">
    <text evidence="2">Belongs to the hyi family.</text>
</comment>
<evidence type="ECO:0000256" key="2">
    <source>
        <dbReference type="PIRNR" id="PIRNR006241"/>
    </source>
</evidence>
<dbReference type="PIRSF" id="PIRSF006241">
    <property type="entry name" value="HyI"/>
    <property type="match status" value="1"/>
</dbReference>
<keyword evidence="5" id="KW-1185">Reference proteome</keyword>
<dbReference type="InterPro" id="IPR050417">
    <property type="entry name" value="Sugar_Epim/Isomerase"/>
</dbReference>
<keyword evidence="4" id="KW-0670">Pyruvate</keyword>
<proteinExistence type="inferred from homology"/>
<dbReference type="SUPFAM" id="SSF51658">
    <property type="entry name" value="Xylose isomerase-like"/>
    <property type="match status" value="1"/>
</dbReference>
<dbReference type="GO" id="GO:0046487">
    <property type="term" value="P:glyoxylate metabolic process"/>
    <property type="evidence" value="ECO:0007669"/>
    <property type="project" value="TreeGrafter"/>
</dbReference>
<dbReference type="PANTHER" id="PTHR43489">
    <property type="entry name" value="ISOMERASE"/>
    <property type="match status" value="1"/>
</dbReference>
<reference evidence="4 5" key="6">
    <citation type="journal article" date="2011" name="Appl. Environ. Microbiol.">
        <title>Involvement of the azorhizobial chromosome partition gene (parA) in the onset of bacteroid differentiation during Sesbania rostrata stem nodule development.</title>
        <authorList>
            <person name="Liu CT."/>
            <person name="Lee KB."/>
            <person name="Wang YS."/>
            <person name="Peng MH."/>
            <person name="Lee KT."/>
            <person name="Suzuki S."/>
            <person name="Suzuki T."/>
            <person name="Oyaizu H."/>
        </authorList>
    </citation>
    <scope>NUCLEOTIDE SEQUENCE [LARGE SCALE GENOMIC DNA]</scope>
    <source>
        <strain evidence="5">ATCC 43989 / DSM 5975 / JCM 20966 / LMG 6465 / NBRC 14845 / NCIMB 13405 / ORS 571</strain>
    </source>
</reference>
<dbReference type="PANTHER" id="PTHR43489:SF6">
    <property type="entry name" value="HYDROXYPYRUVATE ISOMERASE-RELATED"/>
    <property type="match status" value="1"/>
</dbReference>
<reference evidence="4 5" key="4">
    <citation type="journal article" date="2009" name="Appl. Environ. Microbiol.">
        <title>Comparative genome-wide transcriptional profiling of Azorhizobium caulinodans ORS571 grown under free-living and symbiotic conditions.</title>
        <authorList>
            <person name="Tsukada S."/>
            <person name="Aono T."/>
            <person name="Akiba N."/>
            <person name="Lee KB."/>
            <person name="Liu CT."/>
            <person name="Toyazaki H."/>
            <person name="Oyaizu H."/>
        </authorList>
    </citation>
    <scope>NUCLEOTIDE SEQUENCE [LARGE SCALE GENOMIC DNA]</scope>
    <source>
        <strain evidence="5">ATCC 43989 / DSM 5975 / JCM 20966 / LMG 6465 / NBRC 14845 / NCIMB 13405 / ORS 571</strain>
    </source>
</reference>
<evidence type="ECO:0000313" key="5">
    <source>
        <dbReference type="Proteomes" id="UP000000270"/>
    </source>
</evidence>